<protein>
    <submittedName>
        <fullName evidence="5">Hsp70-binding protein 1</fullName>
    </submittedName>
</protein>
<feature type="compositionally biased region" description="Polar residues" evidence="3">
    <location>
        <begin position="26"/>
        <end position="51"/>
    </location>
</feature>
<dbReference type="GO" id="GO:0006751">
    <property type="term" value="P:glutathione catabolic process"/>
    <property type="evidence" value="ECO:0007669"/>
    <property type="project" value="InterPro"/>
</dbReference>
<evidence type="ECO:0000256" key="3">
    <source>
        <dbReference type="SAM" id="MobiDB-lite"/>
    </source>
</evidence>
<name>A0A4S2KPL5_9HYME</name>
<reference evidence="5 6" key="1">
    <citation type="journal article" date="2019" name="Philos. Trans. R. Soc. Lond., B, Biol. Sci.">
        <title>Ant behaviour and brain gene expression of defending hosts depend on the ecological success of the intruding social parasite.</title>
        <authorList>
            <person name="Kaur R."/>
            <person name="Stoldt M."/>
            <person name="Jongepier E."/>
            <person name="Feldmeyer B."/>
            <person name="Menzel F."/>
            <person name="Bornberg-Bauer E."/>
            <person name="Foitzik S."/>
        </authorList>
    </citation>
    <scope>NUCLEOTIDE SEQUENCE [LARGE SCALE GENOMIC DNA]</scope>
    <source>
        <tissue evidence="5">Whole body</tissue>
    </source>
</reference>
<feature type="domain" description="Nucleotide exchange factor Fes1" evidence="4">
    <location>
        <begin position="66"/>
        <end position="155"/>
    </location>
</feature>
<organism evidence="5 6">
    <name type="scientific">Temnothorax longispinosus</name>
    <dbReference type="NCBI Taxonomy" id="300112"/>
    <lineage>
        <taxon>Eukaryota</taxon>
        <taxon>Metazoa</taxon>
        <taxon>Ecdysozoa</taxon>
        <taxon>Arthropoda</taxon>
        <taxon>Hexapoda</taxon>
        <taxon>Insecta</taxon>
        <taxon>Pterygota</taxon>
        <taxon>Neoptera</taxon>
        <taxon>Endopterygota</taxon>
        <taxon>Hymenoptera</taxon>
        <taxon>Apocrita</taxon>
        <taxon>Aculeata</taxon>
        <taxon>Formicoidea</taxon>
        <taxon>Formicidae</taxon>
        <taxon>Myrmicinae</taxon>
        <taxon>Temnothorax</taxon>
    </lineage>
</organism>
<dbReference type="PANTHER" id="PTHR19316:SF18">
    <property type="entry name" value="HSP70-BINDING PROTEIN 1"/>
    <property type="match status" value="1"/>
</dbReference>
<dbReference type="EMBL" id="QBLH01001461">
    <property type="protein sequence ID" value="TGZ51773.1"/>
    <property type="molecule type" value="Genomic_DNA"/>
</dbReference>
<dbReference type="SUPFAM" id="SSF48371">
    <property type="entry name" value="ARM repeat"/>
    <property type="match status" value="1"/>
</dbReference>
<dbReference type="InterPro" id="IPR011989">
    <property type="entry name" value="ARM-like"/>
</dbReference>
<evidence type="ECO:0000313" key="5">
    <source>
        <dbReference type="EMBL" id="TGZ51773.1"/>
    </source>
</evidence>
<feature type="region of interest" description="Disordered" evidence="3">
    <location>
        <begin position="1"/>
        <end position="64"/>
    </location>
</feature>
<feature type="compositionally biased region" description="Polar residues" evidence="3">
    <location>
        <begin position="1"/>
        <end position="16"/>
    </location>
</feature>
<dbReference type="GO" id="GO:0005783">
    <property type="term" value="C:endoplasmic reticulum"/>
    <property type="evidence" value="ECO:0007669"/>
    <property type="project" value="TreeGrafter"/>
</dbReference>
<dbReference type="PANTHER" id="PTHR19316">
    <property type="entry name" value="PROTEIN FOLDING REGULATOR"/>
    <property type="match status" value="1"/>
</dbReference>
<dbReference type="STRING" id="300112.A0A4S2KPL5"/>
<dbReference type="InterPro" id="IPR016024">
    <property type="entry name" value="ARM-type_fold"/>
</dbReference>
<keyword evidence="6" id="KW-1185">Reference proteome</keyword>
<dbReference type="InterPro" id="IPR013918">
    <property type="entry name" value="Nucleotide_exch_fac_Fes1"/>
</dbReference>
<dbReference type="Pfam" id="PF04752">
    <property type="entry name" value="ChaC"/>
    <property type="match status" value="1"/>
</dbReference>
<dbReference type="InterPro" id="IPR050693">
    <property type="entry name" value="Hsp70_NEF-Inhibitors"/>
</dbReference>
<sequence>MGASFAKQSNVKMNNSENRESKKDANQGQSNSSTRPLSIEGPSTSSNTERVPSQPLPNQPRQPTNLQGLLKYAMDAAQSEDTENKSPVYPLDEEKKAFLNDALSSLTVNVIEELQKAVQILSNVINLRADDDSSEYENTLERMADFVDNIDIANDFYKIGGFSIFQPCLNSSHSSIRWRIADIIAELAQNNPFCQDKLLEAGVFPVLLSMIDSDPSEQARIKALYAVSCIVRGHPASLKYMDTNDGYSVLLRAMQSPVEKLQIKSAFLLSSLCSKDDSNVKYTLVKMGFIEQAAGLLGRINLQPAVREQLLRVLSSMVNDNFLPALKECRRSQLYLRSTLEQLLTELKPVENQDEIDMCAELLDKAVVYGRAFQLEDSAALSYLENRECSLGGYLTTIATFHSRDGDKQFPVVIYIATNKNEQWLGEASLQTIARQITECSGPSGHNVEYLLRLAEFMHRYLPEAHDEHLFTLEMLVRSQIKEESMCLATLMGNRNFVVDLDVEDAESAVQAEEINGRPRESSFQFSARIPSKSLRCVKM</sequence>
<keyword evidence="2" id="KW-0456">Lyase</keyword>
<evidence type="ECO:0000256" key="2">
    <source>
        <dbReference type="ARBA" id="ARBA00023239"/>
    </source>
</evidence>
<dbReference type="Pfam" id="PF08609">
    <property type="entry name" value="Fes1"/>
    <property type="match status" value="1"/>
</dbReference>
<evidence type="ECO:0000313" key="6">
    <source>
        <dbReference type="Proteomes" id="UP000310200"/>
    </source>
</evidence>
<dbReference type="GO" id="GO:0061928">
    <property type="term" value="F:glutathione specific gamma-glutamylcyclotransferase activity"/>
    <property type="evidence" value="ECO:0007669"/>
    <property type="project" value="InterPro"/>
</dbReference>
<proteinExistence type="predicted"/>
<keyword evidence="1" id="KW-0677">Repeat</keyword>
<evidence type="ECO:0000259" key="4">
    <source>
        <dbReference type="Pfam" id="PF08609"/>
    </source>
</evidence>
<dbReference type="GO" id="GO:0000774">
    <property type="term" value="F:adenyl-nucleotide exchange factor activity"/>
    <property type="evidence" value="ECO:0007669"/>
    <property type="project" value="TreeGrafter"/>
</dbReference>
<dbReference type="Gene3D" id="1.25.10.10">
    <property type="entry name" value="Leucine-rich Repeat Variant"/>
    <property type="match status" value="1"/>
</dbReference>
<dbReference type="AlphaFoldDB" id="A0A4S2KPL5"/>
<dbReference type="Proteomes" id="UP000310200">
    <property type="component" value="Unassembled WGS sequence"/>
</dbReference>
<comment type="caution">
    <text evidence="5">The sequence shown here is derived from an EMBL/GenBank/DDBJ whole genome shotgun (WGS) entry which is preliminary data.</text>
</comment>
<gene>
    <name evidence="5" type="ORF">DBV15_04950</name>
</gene>
<evidence type="ECO:0000256" key="1">
    <source>
        <dbReference type="ARBA" id="ARBA00022737"/>
    </source>
</evidence>
<dbReference type="InterPro" id="IPR006840">
    <property type="entry name" value="ChaC"/>
</dbReference>
<accession>A0A4S2KPL5</accession>